<dbReference type="CDD" id="cd00552">
    <property type="entry name" value="RaiA"/>
    <property type="match status" value="1"/>
</dbReference>
<dbReference type="EMBL" id="FNAO01000004">
    <property type="protein sequence ID" value="SDE30628.1"/>
    <property type="molecule type" value="Genomic_DNA"/>
</dbReference>
<dbReference type="Gene3D" id="3.30.160.100">
    <property type="entry name" value="Ribosome hibernation promotion factor-like"/>
    <property type="match status" value="1"/>
</dbReference>
<dbReference type="Pfam" id="PF02482">
    <property type="entry name" value="Ribosomal_S30AE"/>
    <property type="match status" value="1"/>
</dbReference>
<sequence length="100" mass="11548">MDIIFEYDNVNASKRLEALATEKINKLVDKYDFMVRADVFFKTENTSSNETGMICNIRISAPGPRLFAESSHESFEASIKESVNDLDRQLKKRKEKMKSH</sequence>
<reference evidence="1 2" key="1">
    <citation type="submission" date="2016-10" db="EMBL/GenBank/DDBJ databases">
        <authorList>
            <person name="de Groot N.N."/>
        </authorList>
    </citation>
    <scope>NUCLEOTIDE SEQUENCE [LARGE SCALE GENOMIC DNA]</scope>
    <source>
        <strain evidence="1 2">DSM 23421</strain>
    </source>
</reference>
<accession>A0A1G7BU36</accession>
<evidence type="ECO:0000313" key="1">
    <source>
        <dbReference type="EMBL" id="SDE30628.1"/>
    </source>
</evidence>
<evidence type="ECO:0000313" key="2">
    <source>
        <dbReference type="Proteomes" id="UP000199109"/>
    </source>
</evidence>
<dbReference type="STRING" id="641691.SAMN05421636_104299"/>
<dbReference type="RefSeq" id="WP_091867900.1">
    <property type="nucleotide sequence ID" value="NZ_FNAO01000004.1"/>
</dbReference>
<keyword evidence="2" id="KW-1185">Reference proteome</keyword>
<organism evidence="1 2">
    <name type="scientific">Pricia antarctica</name>
    <dbReference type="NCBI Taxonomy" id="641691"/>
    <lineage>
        <taxon>Bacteria</taxon>
        <taxon>Pseudomonadati</taxon>
        <taxon>Bacteroidota</taxon>
        <taxon>Flavobacteriia</taxon>
        <taxon>Flavobacteriales</taxon>
        <taxon>Flavobacteriaceae</taxon>
        <taxon>Pricia</taxon>
    </lineage>
</organism>
<gene>
    <name evidence="1" type="ORF">SAMN05421636_104299</name>
</gene>
<dbReference type="OrthoDB" id="9808702at2"/>
<dbReference type="InterPro" id="IPR036567">
    <property type="entry name" value="RHF-like"/>
</dbReference>
<proteinExistence type="predicted"/>
<dbReference type="AlphaFoldDB" id="A0A1G7BU36"/>
<dbReference type="SUPFAM" id="SSF69754">
    <property type="entry name" value="Ribosome binding protein Y (YfiA homologue)"/>
    <property type="match status" value="1"/>
</dbReference>
<dbReference type="NCBIfam" id="TIGR00741">
    <property type="entry name" value="yfiA"/>
    <property type="match status" value="1"/>
</dbReference>
<name>A0A1G7BU36_9FLAO</name>
<dbReference type="InterPro" id="IPR003489">
    <property type="entry name" value="RHF/RaiA"/>
</dbReference>
<protein>
    <submittedName>
        <fullName evidence="1">Putative sigma-54 modulation protein</fullName>
    </submittedName>
</protein>
<dbReference type="Proteomes" id="UP000199109">
    <property type="component" value="Unassembled WGS sequence"/>
</dbReference>